<name>A0A2W7RSR3_9BACT</name>
<comment type="caution">
    <text evidence="2">The sequence shown here is derived from an EMBL/GenBank/DDBJ whole genome shotgun (WGS) entry which is preliminary data.</text>
</comment>
<dbReference type="OrthoDB" id="1522941at2"/>
<proteinExistence type="predicted"/>
<accession>A0A2W7RSR3</accession>
<gene>
    <name evidence="2" type="ORF">LX80_02090</name>
</gene>
<evidence type="ECO:0000256" key="1">
    <source>
        <dbReference type="ARBA" id="ARBA00022857"/>
    </source>
</evidence>
<keyword evidence="1" id="KW-0521">NADP</keyword>
<sequence>MDLLQRIQLMEQLGVYMQQNNPEWISAKLRASQVNPWFLPEFIESAVQNIYSQFLNANKLSNWVKKYYPNNTASSPKNIGIVMAGNIPLVGFHDFLCVFISGHKATIKASSKDEILIKHLVEKLIQWAPELKESISFAEQLKNCDAYIATGSNNSSRYFDYYFGKYPNIIRRNRTSVAVLTGNENKDALSRLATDIQLYFGLGCRNVTKLYVPENYDFIPLLQALKKYDYYMDFHKYKHNYDYQLAVLIMSNQLYMTNESVLLVEKEALFSPVAQIHYSYYDNASELYETLQMNTDIQCIVGQNYVGFGEAQTPGLFDYADGVDTMDFLKKLNNTTIQ</sequence>
<dbReference type="Pfam" id="PF05893">
    <property type="entry name" value="LuxC"/>
    <property type="match status" value="1"/>
</dbReference>
<keyword evidence="3" id="KW-1185">Reference proteome</keyword>
<evidence type="ECO:0000313" key="3">
    <source>
        <dbReference type="Proteomes" id="UP000249720"/>
    </source>
</evidence>
<dbReference type="EMBL" id="QKZV01000006">
    <property type="protein sequence ID" value="PZX61926.1"/>
    <property type="molecule type" value="Genomic_DNA"/>
</dbReference>
<dbReference type="Proteomes" id="UP000249720">
    <property type="component" value="Unassembled WGS sequence"/>
</dbReference>
<dbReference type="RefSeq" id="WP_111296130.1">
    <property type="nucleotide sequence ID" value="NZ_QKZV01000006.1"/>
</dbReference>
<dbReference type="GO" id="GO:0003995">
    <property type="term" value="F:acyl-CoA dehydrogenase activity"/>
    <property type="evidence" value="ECO:0007669"/>
    <property type="project" value="InterPro"/>
</dbReference>
<evidence type="ECO:0000313" key="2">
    <source>
        <dbReference type="EMBL" id="PZX61926.1"/>
    </source>
</evidence>
<dbReference type="AlphaFoldDB" id="A0A2W7RSR3"/>
<dbReference type="InterPro" id="IPR008670">
    <property type="entry name" value="CoA_reduct_LuxC"/>
</dbReference>
<reference evidence="2 3" key="1">
    <citation type="submission" date="2018-06" db="EMBL/GenBank/DDBJ databases">
        <title>Genomic Encyclopedia of Archaeal and Bacterial Type Strains, Phase II (KMG-II): from individual species to whole genera.</title>
        <authorList>
            <person name="Goeker M."/>
        </authorList>
    </citation>
    <scope>NUCLEOTIDE SEQUENCE [LARGE SCALE GENOMIC DNA]</scope>
    <source>
        <strain evidence="2 3">DSM 23241</strain>
    </source>
</reference>
<protein>
    <submittedName>
        <fullName evidence="2">Acyl-CoA reductase LuxC</fullName>
    </submittedName>
</protein>
<dbReference type="GO" id="GO:0008218">
    <property type="term" value="P:bioluminescence"/>
    <property type="evidence" value="ECO:0007669"/>
    <property type="project" value="InterPro"/>
</dbReference>
<organism evidence="2 3">
    <name type="scientific">Hydrotalea sandarakina</name>
    <dbReference type="NCBI Taxonomy" id="1004304"/>
    <lineage>
        <taxon>Bacteria</taxon>
        <taxon>Pseudomonadati</taxon>
        <taxon>Bacteroidota</taxon>
        <taxon>Chitinophagia</taxon>
        <taxon>Chitinophagales</taxon>
        <taxon>Chitinophagaceae</taxon>
        <taxon>Hydrotalea</taxon>
    </lineage>
</organism>